<accession>A0A7X6DPE4</accession>
<gene>
    <name evidence="4" type="ORF">MNODULE_09075</name>
</gene>
<feature type="compositionally biased region" description="Pro residues" evidence="2">
    <location>
        <begin position="41"/>
        <end position="51"/>
    </location>
</feature>
<keyword evidence="5" id="KW-1185">Reference proteome</keyword>
<dbReference type="AlphaFoldDB" id="A0A7X6DPE4"/>
<dbReference type="InterPro" id="IPR032812">
    <property type="entry name" value="SbsA_Ig"/>
</dbReference>
<dbReference type="EMBL" id="VTOW01000001">
    <property type="protein sequence ID" value="NKE70889.1"/>
    <property type="molecule type" value="Genomic_DNA"/>
</dbReference>
<evidence type="ECO:0000259" key="3">
    <source>
        <dbReference type="Pfam" id="PF13205"/>
    </source>
</evidence>
<evidence type="ECO:0000313" key="5">
    <source>
        <dbReference type="Proteomes" id="UP000534783"/>
    </source>
</evidence>
<feature type="domain" description="SbsA Ig-like" evidence="3">
    <location>
        <begin position="59"/>
        <end position="157"/>
    </location>
</feature>
<dbReference type="PROSITE" id="PS51257">
    <property type="entry name" value="PROKAR_LIPOPROTEIN"/>
    <property type="match status" value="1"/>
</dbReference>
<dbReference type="Gene3D" id="2.120.10.70">
    <property type="entry name" value="Fucose-specific lectin"/>
    <property type="match status" value="1"/>
</dbReference>
<evidence type="ECO:0000313" key="4">
    <source>
        <dbReference type="EMBL" id="NKE70889.1"/>
    </source>
</evidence>
<name>A0A7X6DPE4_9BACT</name>
<keyword evidence="1" id="KW-0732">Signal</keyword>
<proteinExistence type="predicted"/>
<dbReference type="Proteomes" id="UP000534783">
    <property type="component" value="Unassembled WGS sequence"/>
</dbReference>
<dbReference type="Pfam" id="PF13205">
    <property type="entry name" value="Big_5"/>
    <property type="match status" value="1"/>
</dbReference>
<comment type="caution">
    <text evidence="4">The sequence shown here is derived from an EMBL/GenBank/DDBJ whole genome shotgun (WGS) entry which is preliminary data.</text>
</comment>
<sequence length="539" mass="57395">MVERRLFIFRPGQTLFILPLLVALLFGCGGGGGGGGSGGTNPPPNNPPPGGGNPADPNTDPPSVVSAAPQGNSVSVSAFIEITFDKSMDVATFQGGLEGLGNIGYAAVCVDADCKIIRLSRTTNLEYDFSYTLTLLAQVRDQEGNLLSSPYVWSFETEVFVPDLSFARTTIDGFDGKNSGECTAIAVDSSGTVHIVYYSEEDGSPKHAFCSPNSEDCTISGNWTVQFIEAPLANEKRGRDINLAIDMITDTLHVSYRDVDPPKPGTLGDDKGVLKYTKGEKNGEDWDWSPVPVIVDDTENGVTDTYIAFHAGSVHISYRKVGAVSSNDVIAYATCSSSCDSPGGWGILDGEPGNHAGSPNHIVVTNSAVHISYYLDGMIKYVTCSLPNDCLQLADWTPIIVDDGEAGQFDVGTENSLAVDNNGMAHLTYRDNTNGLLKYTRCQGSCEDPIAIDAAGGSSQIKVVGNVLHVSYRDDDNKDLKYAVCPSNCLVPESWSTYTIDAPGEVGLDTYLAVDNGTVHISYRAAGDADDLRYARGTP</sequence>
<evidence type="ECO:0000256" key="1">
    <source>
        <dbReference type="ARBA" id="ARBA00022729"/>
    </source>
</evidence>
<protein>
    <recommendedName>
        <fullName evidence="3">SbsA Ig-like domain-containing protein</fullName>
    </recommendedName>
</protein>
<evidence type="ECO:0000256" key="2">
    <source>
        <dbReference type="SAM" id="MobiDB-lite"/>
    </source>
</evidence>
<reference evidence="4 5" key="1">
    <citation type="journal article" date="2020" name="Nature">
        <title>Bacterial chemolithoautotrophy via manganese oxidation.</title>
        <authorList>
            <person name="Yu H."/>
            <person name="Leadbetter J.R."/>
        </authorList>
    </citation>
    <scope>NUCLEOTIDE SEQUENCE [LARGE SCALE GENOMIC DNA]</scope>
    <source>
        <strain evidence="4 5">Mn-1</strain>
    </source>
</reference>
<feature type="region of interest" description="Disordered" evidence="2">
    <location>
        <begin position="34"/>
        <end position="67"/>
    </location>
</feature>
<organism evidence="4 5">
    <name type="scientific">Candidatus Manganitrophus noduliformans</name>
    <dbReference type="NCBI Taxonomy" id="2606439"/>
    <lineage>
        <taxon>Bacteria</taxon>
        <taxon>Pseudomonadati</taxon>
        <taxon>Nitrospirota</taxon>
        <taxon>Nitrospiria</taxon>
        <taxon>Candidatus Troglogloeales</taxon>
        <taxon>Candidatus Manganitrophaceae</taxon>
        <taxon>Candidatus Manganitrophus</taxon>
    </lineage>
</organism>